<keyword evidence="19" id="KW-1185">Reference proteome</keyword>
<evidence type="ECO:0000259" key="16">
    <source>
        <dbReference type="PROSITE" id="PS00906"/>
    </source>
</evidence>
<proteinExistence type="inferred from homology"/>
<evidence type="ECO:0000259" key="17">
    <source>
        <dbReference type="PROSITE" id="PS00907"/>
    </source>
</evidence>
<dbReference type="SUPFAM" id="SSF51726">
    <property type="entry name" value="UROD/MetE-like"/>
    <property type="match status" value="1"/>
</dbReference>
<evidence type="ECO:0000256" key="15">
    <source>
        <dbReference type="RuleBase" id="RU004169"/>
    </source>
</evidence>
<dbReference type="EMBL" id="JAKWBI020000061">
    <property type="protein sequence ID" value="KAJ2904162.1"/>
    <property type="molecule type" value="Genomic_DNA"/>
</dbReference>
<comment type="similarity">
    <text evidence="3 15">Belongs to the uroporphyrinogen decarboxylase family.</text>
</comment>
<dbReference type="GO" id="GO:0004853">
    <property type="term" value="F:uroporphyrinogen decarboxylase activity"/>
    <property type="evidence" value="ECO:0007669"/>
    <property type="project" value="UniProtKB-EC"/>
</dbReference>
<name>A0AAD5RW14_9PEZI</name>
<evidence type="ECO:0000256" key="13">
    <source>
        <dbReference type="ARBA" id="ARBA00058098"/>
    </source>
</evidence>
<dbReference type="Gene3D" id="3.20.20.210">
    <property type="match status" value="1"/>
</dbReference>
<keyword evidence="10 14" id="KW-0627">Porphyrin biosynthesis</keyword>
<dbReference type="GO" id="GO:0006783">
    <property type="term" value="P:heme biosynthetic process"/>
    <property type="evidence" value="ECO:0007669"/>
    <property type="project" value="UniProtKB-KW"/>
</dbReference>
<comment type="function">
    <text evidence="13">Catalyzes the sequential decarboxylation of four acetate groups of uroporphyrinogen-III (octacarboxyporphyrin) to yield coproporphyrinogen-III (tetracarboxyporphyrin) with the formation of intermediate hepta-, hexa- and penta-carboxylate porphyrinogens in the heme biosynthesis pathway. Acts on a number of porphyrinogens, but only coproporphyrinogen III can ultimately be converted to heme.</text>
</comment>
<keyword evidence="8" id="KW-0350">Heme biosynthesis</keyword>
<evidence type="ECO:0000256" key="12">
    <source>
        <dbReference type="ARBA" id="ARBA00052550"/>
    </source>
</evidence>
<accession>A0AAD5RW14</accession>
<evidence type="ECO:0000256" key="11">
    <source>
        <dbReference type="ARBA" id="ARBA00048033"/>
    </source>
</evidence>
<comment type="pathway">
    <text evidence="2 14">Porphyrin-containing compound metabolism; protoporphyrin-IX biosynthesis; coproporphyrinogen-III from 5-aminolevulinate: step 4/4.</text>
</comment>
<dbReference type="CDD" id="cd00717">
    <property type="entry name" value="URO-D"/>
    <property type="match status" value="1"/>
</dbReference>
<protein>
    <recommendedName>
        <fullName evidence="5 14">Uroporphyrinogen decarboxylase</fullName>
        <ecNumber evidence="4 14">4.1.1.37</ecNumber>
    </recommendedName>
</protein>
<evidence type="ECO:0000256" key="10">
    <source>
        <dbReference type="ARBA" id="ARBA00023244"/>
    </source>
</evidence>
<reference evidence="18" key="1">
    <citation type="submission" date="2022-07" db="EMBL/GenBank/DDBJ databases">
        <title>Draft genome sequence of Zalerion maritima ATCC 34329, a (micro)plastics degrading marine fungus.</title>
        <authorList>
            <person name="Paco A."/>
            <person name="Goncalves M.F.M."/>
            <person name="Rocha-Santos T.A.P."/>
            <person name="Alves A."/>
        </authorList>
    </citation>
    <scope>NUCLEOTIDE SEQUENCE</scope>
    <source>
        <strain evidence="18">ATCC 34329</strain>
    </source>
</reference>
<evidence type="ECO:0000256" key="9">
    <source>
        <dbReference type="ARBA" id="ARBA00023239"/>
    </source>
</evidence>
<dbReference type="GO" id="GO:0005829">
    <property type="term" value="C:cytosol"/>
    <property type="evidence" value="ECO:0007669"/>
    <property type="project" value="TreeGrafter"/>
</dbReference>
<evidence type="ECO:0000256" key="3">
    <source>
        <dbReference type="ARBA" id="ARBA00009935"/>
    </source>
</evidence>
<comment type="caution">
    <text evidence="18">The sequence shown here is derived from an EMBL/GenBank/DDBJ whole genome shotgun (WGS) entry which is preliminary data.</text>
</comment>
<evidence type="ECO:0000256" key="6">
    <source>
        <dbReference type="ARBA" id="ARBA00022490"/>
    </source>
</evidence>
<evidence type="ECO:0000256" key="7">
    <source>
        <dbReference type="ARBA" id="ARBA00022793"/>
    </source>
</evidence>
<evidence type="ECO:0000256" key="4">
    <source>
        <dbReference type="ARBA" id="ARBA00012288"/>
    </source>
</evidence>
<feature type="domain" description="Uroporphyrinogen decarboxylase (URO-D)" evidence="16">
    <location>
        <begin position="27"/>
        <end position="36"/>
    </location>
</feature>
<sequence>MCEHSFEPLKNDLILRTAWGHHVERAPVWIMRQAGRYLPEYHEAKGGRDFFECCRNPEIASTLTLQPIERYEGLLDASIIFSDILVIPQAMGMTVEMVDKKGPHFPNPLKNPDDGQYAELMKRDVDVGTELDYVYKAITLTRKKLAGRVPLIGFCGAPWTLFCYMVEGGGTKLFIETKKWIFRYPGATKAMLQKIAALCVEYLALQVKAGAQMVQIFDSWAGELSPSSFKTFCEPYLAHIADNLPRRLKDLGLDPVPMIVFPKGAWYSIDSVCNLAYDVIGLDWTHDPAEAVKTRGKRPITFQGNADPGVLYGSHESITEVVEEMVKGFGGGKKGWIANLGHGITPMVNPEDLKFYLQEIHRLTSMENSGNQDREG</sequence>
<keyword evidence="6" id="KW-0963">Cytoplasm</keyword>
<gene>
    <name evidence="18" type="ORF">MKZ38_008783</name>
</gene>
<evidence type="ECO:0000256" key="5">
    <source>
        <dbReference type="ARBA" id="ARBA00014308"/>
    </source>
</evidence>
<dbReference type="PANTHER" id="PTHR21091:SF169">
    <property type="entry name" value="UROPORPHYRINOGEN DECARBOXYLASE"/>
    <property type="match status" value="1"/>
</dbReference>
<dbReference type="Pfam" id="PF01208">
    <property type="entry name" value="URO-D"/>
    <property type="match status" value="1"/>
</dbReference>
<evidence type="ECO:0000256" key="1">
    <source>
        <dbReference type="ARBA" id="ARBA00004496"/>
    </source>
</evidence>
<evidence type="ECO:0000313" key="18">
    <source>
        <dbReference type="EMBL" id="KAJ2904162.1"/>
    </source>
</evidence>
<dbReference type="InterPro" id="IPR000257">
    <property type="entry name" value="Uroporphyrinogen_deCOase"/>
</dbReference>
<dbReference type="PROSITE" id="PS00906">
    <property type="entry name" value="UROD_1"/>
    <property type="match status" value="1"/>
</dbReference>
<dbReference type="InterPro" id="IPR006361">
    <property type="entry name" value="Uroporphyrinogen_deCO2ase_HemE"/>
</dbReference>
<dbReference type="EC" id="4.1.1.37" evidence="4 14"/>
<dbReference type="InterPro" id="IPR038071">
    <property type="entry name" value="UROD/MetE-like_sf"/>
</dbReference>
<feature type="domain" description="Uroporphyrinogen decarboxylase (URO-D)" evidence="17">
    <location>
        <begin position="152"/>
        <end position="168"/>
    </location>
</feature>
<dbReference type="HAMAP" id="MF_00218">
    <property type="entry name" value="URO_D"/>
    <property type="match status" value="1"/>
</dbReference>
<keyword evidence="9 14" id="KW-0456">Lyase</keyword>
<evidence type="ECO:0000256" key="14">
    <source>
        <dbReference type="RuleBase" id="RU000554"/>
    </source>
</evidence>
<organism evidence="18 19">
    <name type="scientific">Zalerion maritima</name>
    <dbReference type="NCBI Taxonomy" id="339359"/>
    <lineage>
        <taxon>Eukaryota</taxon>
        <taxon>Fungi</taxon>
        <taxon>Dikarya</taxon>
        <taxon>Ascomycota</taxon>
        <taxon>Pezizomycotina</taxon>
        <taxon>Sordariomycetes</taxon>
        <taxon>Lulworthiomycetidae</taxon>
        <taxon>Lulworthiales</taxon>
        <taxon>Lulworthiaceae</taxon>
        <taxon>Zalerion</taxon>
    </lineage>
</organism>
<dbReference type="AlphaFoldDB" id="A0AAD5RW14"/>
<comment type="subcellular location">
    <subcellularLocation>
        <location evidence="1">Cytoplasm</location>
    </subcellularLocation>
</comment>
<dbReference type="PROSITE" id="PS00907">
    <property type="entry name" value="UROD_2"/>
    <property type="match status" value="1"/>
</dbReference>
<dbReference type="Proteomes" id="UP001201980">
    <property type="component" value="Unassembled WGS sequence"/>
</dbReference>
<keyword evidence="7 14" id="KW-0210">Decarboxylase</keyword>
<evidence type="ECO:0000313" key="19">
    <source>
        <dbReference type="Proteomes" id="UP001201980"/>
    </source>
</evidence>
<evidence type="ECO:0000256" key="2">
    <source>
        <dbReference type="ARBA" id="ARBA00004804"/>
    </source>
</evidence>
<dbReference type="FunFam" id="3.20.20.210:FF:000004">
    <property type="entry name" value="Uroporphyrinogen decarboxylase"/>
    <property type="match status" value="1"/>
</dbReference>
<dbReference type="PANTHER" id="PTHR21091">
    <property type="entry name" value="METHYLTETRAHYDROFOLATE:HOMOCYSTEINE METHYLTRANSFERASE RELATED"/>
    <property type="match status" value="1"/>
</dbReference>
<comment type="catalytic activity">
    <reaction evidence="11 14">
        <text>uroporphyrinogen III + 4 H(+) = coproporphyrinogen III + 4 CO2</text>
        <dbReference type="Rhea" id="RHEA:19865"/>
        <dbReference type="ChEBI" id="CHEBI:15378"/>
        <dbReference type="ChEBI" id="CHEBI:16526"/>
        <dbReference type="ChEBI" id="CHEBI:57308"/>
        <dbReference type="ChEBI" id="CHEBI:57309"/>
        <dbReference type="EC" id="4.1.1.37"/>
    </reaction>
</comment>
<evidence type="ECO:0000256" key="8">
    <source>
        <dbReference type="ARBA" id="ARBA00023133"/>
    </source>
</evidence>
<dbReference type="NCBIfam" id="TIGR01464">
    <property type="entry name" value="hemE"/>
    <property type="match status" value="1"/>
</dbReference>
<comment type="catalytic activity">
    <reaction evidence="12">
        <text>uroporphyrinogen I + 4 H(+) = coproporphyrinogen I + 4 CO2</text>
        <dbReference type="Rhea" id="RHEA:31239"/>
        <dbReference type="ChEBI" id="CHEBI:15378"/>
        <dbReference type="ChEBI" id="CHEBI:16526"/>
        <dbReference type="ChEBI" id="CHEBI:62626"/>
        <dbReference type="ChEBI" id="CHEBI:62631"/>
    </reaction>
</comment>